<gene>
    <name evidence="9" type="ORF">ALC57_00593</name>
</gene>
<keyword evidence="4" id="KW-0540">Nuclease</keyword>
<organism evidence="9 10">
    <name type="scientific">Trachymyrmex cornetzi</name>
    <dbReference type="NCBI Taxonomy" id="471704"/>
    <lineage>
        <taxon>Eukaryota</taxon>
        <taxon>Metazoa</taxon>
        <taxon>Ecdysozoa</taxon>
        <taxon>Arthropoda</taxon>
        <taxon>Hexapoda</taxon>
        <taxon>Insecta</taxon>
        <taxon>Pterygota</taxon>
        <taxon>Neoptera</taxon>
        <taxon>Endopterygota</taxon>
        <taxon>Hymenoptera</taxon>
        <taxon>Apocrita</taxon>
        <taxon>Aculeata</taxon>
        <taxon>Formicoidea</taxon>
        <taxon>Formicidae</taxon>
        <taxon>Myrmicinae</taxon>
        <taxon>Trachymyrmex</taxon>
    </lineage>
</organism>
<dbReference type="Pfam" id="PF13359">
    <property type="entry name" value="DDE_Tnp_4"/>
    <property type="match status" value="1"/>
</dbReference>
<proteinExistence type="inferred from homology"/>
<keyword evidence="7" id="KW-0539">Nucleus</keyword>
<protein>
    <submittedName>
        <fullName evidence="9">Putative nuclease HARBI1</fullName>
    </submittedName>
</protein>
<dbReference type="GO" id="GO:0005634">
    <property type="term" value="C:nucleus"/>
    <property type="evidence" value="ECO:0007669"/>
    <property type="project" value="UniProtKB-SubCell"/>
</dbReference>
<keyword evidence="5" id="KW-0479">Metal-binding</keyword>
<dbReference type="EMBL" id="KQ978592">
    <property type="protein sequence ID" value="KYN29955.1"/>
    <property type="molecule type" value="Genomic_DNA"/>
</dbReference>
<reference evidence="9 10" key="1">
    <citation type="submission" date="2015-09" db="EMBL/GenBank/DDBJ databases">
        <title>Trachymyrmex cornetzi WGS genome.</title>
        <authorList>
            <person name="Nygaard S."/>
            <person name="Hu H."/>
            <person name="Boomsma J."/>
            <person name="Zhang G."/>
        </authorList>
    </citation>
    <scope>NUCLEOTIDE SEQUENCE [LARGE SCALE GENOMIC DNA]</scope>
    <source>
        <strain evidence="9">Tcor2-1</strain>
        <tissue evidence="9">Whole body</tissue>
    </source>
</reference>
<dbReference type="STRING" id="471704.A0A151JRU8"/>
<accession>A0A151JRU8</accession>
<dbReference type="GO" id="GO:0004518">
    <property type="term" value="F:nuclease activity"/>
    <property type="evidence" value="ECO:0007669"/>
    <property type="project" value="UniProtKB-KW"/>
</dbReference>
<dbReference type="GO" id="GO:0046872">
    <property type="term" value="F:metal ion binding"/>
    <property type="evidence" value="ECO:0007669"/>
    <property type="project" value="UniProtKB-KW"/>
</dbReference>
<evidence type="ECO:0000259" key="8">
    <source>
        <dbReference type="Pfam" id="PF13359"/>
    </source>
</evidence>
<dbReference type="PANTHER" id="PTHR22930">
    <property type="match status" value="1"/>
</dbReference>
<comment type="cofactor">
    <cofactor evidence="1">
        <name>a divalent metal cation</name>
        <dbReference type="ChEBI" id="CHEBI:60240"/>
    </cofactor>
</comment>
<dbReference type="Proteomes" id="UP000078492">
    <property type="component" value="Unassembled WGS sequence"/>
</dbReference>
<name>A0A151JRU8_9HYME</name>
<evidence type="ECO:0000256" key="7">
    <source>
        <dbReference type="ARBA" id="ARBA00023242"/>
    </source>
</evidence>
<keyword evidence="10" id="KW-1185">Reference proteome</keyword>
<dbReference type="InterPro" id="IPR027806">
    <property type="entry name" value="HARBI1_dom"/>
</dbReference>
<evidence type="ECO:0000256" key="4">
    <source>
        <dbReference type="ARBA" id="ARBA00022722"/>
    </source>
</evidence>
<evidence type="ECO:0000313" key="10">
    <source>
        <dbReference type="Proteomes" id="UP000078492"/>
    </source>
</evidence>
<comment type="similarity">
    <text evidence="3">Belongs to the HARBI1 family.</text>
</comment>
<dbReference type="InterPro" id="IPR045249">
    <property type="entry name" value="HARBI1-like"/>
</dbReference>
<evidence type="ECO:0000256" key="6">
    <source>
        <dbReference type="ARBA" id="ARBA00022801"/>
    </source>
</evidence>
<evidence type="ECO:0000313" key="9">
    <source>
        <dbReference type="EMBL" id="KYN29955.1"/>
    </source>
</evidence>
<comment type="subcellular location">
    <subcellularLocation>
        <location evidence="2">Nucleus</location>
    </subcellularLocation>
</comment>
<dbReference type="GO" id="GO:0016787">
    <property type="term" value="F:hydrolase activity"/>
    <property type="evidence" value="ECO:0007669"/>
    <property type="project" value="UniProtKB-KW"/>
</dbReference>
<evidence type="ECO:0000256" key="3">
    <source>
        <dbReference type="ARBA" id="ARBA00006958"/>
    </source>
</evidence>
<dbReference type="AlphaFoldDB" id="A0A151JRU8"/>
<sequence>MQQEFLTPSEENWLHIHDEFAQRWNFPHCVGALDGKHVVITAPANSGSSFYNYKGQHSIVLMALVSANYKFLMVDIGAQGRHSDGGIFKNCEMGRRFSEGLMNLPPPSIIDPAYTEPLPFVIVADEAFQLNSFTMRPYPGRNLTPERRIFNYRLSRARRVVENAFAIMVARWRIYHTFMNTLLATIEAIVQATVCLHNFMMTRNHYFDHRLIM</sequence>
<dbReference type="KEGG" id="tcz:108760111"/>
<feature type="domain" description="DDE Tnp4" evidence="8">
    <location>
        <begin position="33"/>
        <end position="198"/>
    </location>
</feature>
<evidence type="ECO:0000256" key="2">
    <source>
        <dbReference type="ARBA" id="ARBA00004123"/>
    </source>
</evidence>
<dbReference type="OrthoDB" id="7692402at2759"/>
<dbReference type="PANTHER" id="PTHR22930:SF269">
    <property type="entry name" value="NUCLEASE HARBI1-LIKE PROTEIN"/>
    <property type="match status" value="1"/>
</dbReference>
<evidence type="ECO:0000256" key="1">
    <source>
        <dbReference type="ARBA" id="ARBA00001968"/>
    </source>
</evidence>
<keyword evidence="6" id="KW-0378">Hydrolase</keyword>
<evidence type="ECO:0000256" key="5">
    <source>
        <dbReference type="ARBA" id="ARBA00022723"/>
    </source>
</evidence>